<feature type="transmembrane region" description="Helical" evidence="6">
    <location>
        <begin position="213"/>
        <end position="234"/>
    </location>
</feature>
<keyword evidence="5 6" id="KW-0472">Membrane</keyword>
<evidence type="ECO:0000256" key="2">
    <source>
        <dbReference type="ARBA" id="ARBA00022475"/>
    </source>
</evidence>
<evidence type="ECO:0000313" key="10">
    <source>
        <dbReference type="Proteomes" id="UP000315471"/>
    </source>
</evidence>
<feature type="transmembrane region" description="Helical" evidence="6">
    <location>
        <begin position="188"/>
        <end position="206"/>
    </location>
</feature>
<dbReference type="GO" id="GO:0005886">
    <property type="term" value="C:plasma membrane"/>
    <property type="evidence" value="ECO:0007669"/>
    <property type="project" value="UniProtKB-SubCell"/>
</dbReference>
<keyword evidence="10" id="KW-1185">Reference proteome</keyword>
<feature type="transmembrane region" description="Helical" evidence="6">
    <location>
        <begin position="314"/>
        <end position="337"/>
    </location>
</feature>
<evidence type="ECO:0000256" key="5">
    <source>
        <dbReference type="ARBA" id="ARBA00023136"/>
    </source>
</evidence>
<comment type="caution">
    <text evidence="9">The sequence shown here is derived from an EMBL/GenBank/DDBJ whole genome shotgun (WGS) entry which is preliminary data.</text>
</comment>
<dbReference type="InterPro" id="IPR004869">
    <property type="entry name" value="MMPL_dom"/>
</dbReference>
<evidence type="ECO:0000259" key="8">
    <source>
        <dbReference type="PROSITE" id="PS50156"/>
    </source>
</evidence>
<dbReference type="Pfam" id="PF03176">
    <property type="entry name" value="MMPL"/>
    <property type="match status" value="2"/>
</dbReference>
<feature type="transmembrane region" description="Helical" evidence="6">
    <location>
        <begin position="246"/>
        <end position="265"/>
    </location>
</feature>
<dbReference type="EMBL" id="SJPY01000001">
    <property type="protein sequence ID" value="TWU45598.1"/>
    <property type="molecule type" value="Genomic_DNA"/>
</dbReference>
<dbReference type="Proteomes" id="UP000315471">
    <property type="component" value="Unassembled WGS sequence"/>
</dbReference>
<evidence type="ECO:0000256" key="4">
    <source>
        <dbReference type="ARBA" id="ARBA00022989"/>
    </source>
</evidence>
<proteinExistence type="predicted"/>
<feature type="transmembrane region" description="Helical" evidence="6">
    <location>
        <begin position="286"/>
        <end position="308"/>
    </location>
</feature>
<dbReference type="AlphaFoldDB" id="A0A5C6E9S7"/>
<feature type="transmembrane region" description="Helical" evidence="6">
    <location>
        <begin position="571"/>
        <end position="590"/>
    </location>
</feature>
<keyword evidence="4 6" id="KW-1133">Transmembrane helix</keyword>
<evidence type="ECO:0000256" key="7">
    <source>
        <dbReference type="SAM" id="SignalP"/>
    </source>
</evidence>
<accession>A0A5C6E9S7</accession>
<keyword evidence="7" id="KW-0732">Signal</keyword>
<feature type="transmembrane region" description="Helical" evidence="6">
    <location>
        <begin position="597"/>
        <end position="617"/>
    </location>
</feature>
<evidence type="ECO:0000256" key="1">
    <source>
        <dbReference type="ARBA" id="ARBA00004651"/>
    </source>
</evidence>
<name>A0A5C6E9S7_9BACT</name>
<keyword evidence="3 6" id="KW-0812">Transmembrane</keyword>
<evidence type="ECO:0000313" key="9">
    <source>
        <dbReference type="EMBL" id="TWU45598.1"/>
    </source>
</evidence>
<dbReference type="InterPro" id="IPR000731">
    <property type="entry name" value="SSD"/>
</dbReference>
<reference evidence="9 10" key="1">
    <citation type="submission" date="2019-02" db="EMBL/GenBank/DDBJ databases">
        <title>Deep-cultivation of Planctomycetes and their phenomic and genomic characterization uncovers novel biology.</title>
        <authorList>
            <person name="Wiegand S."/>
            <person name="Jogler M."/>
            <person name="Boedeker C."/>
            <person name="Pinto D."/>
            <person name="Vollmers J."/>
            <person name="Rivas-Marin E."/>
            <person name="Kohn T."/>
            <person name="Peeters S.H."/>
            <person name="Heuer A."/>
            <person name="Rast P."/>
            <person name="Oberbeckmann S."/>
            <person name="Bunk B."/>
            <person name="Jeske O."/>
            <person name="Meyerdierks A."/>
            <person name="Storesund J.E."/>
            <person name="Kallscheuer N."/>
            <person name="Luecker S."/>
            <person name="Lage O.M."/>
            <person name="Pohl T."/>
            <person name="Merkel B.J."/>
            <person name="Hornburger P."/>
            <person name="Mueller R.-W."/>
            <person name="Bruemmer F."/>
            <person name="Labrenz M."/>
            <person name="Spormann A.M."/>
            <person name="Op Den Camp H."/>
            <person name="Overmann J."/>
            <person name="Amann R."/>
            <person name="Jetten M.S.M."/>
            <person name="Mascher T."/>
            <person name="Medema M.H."/>
            <person name="Devos D.P."/>
            <person name="Kaster A.-K."/>
            <person name="Ovreas L."/>
            <person name="Rohde M."/>
            <person name="Galperin M.Y."/>
            <person name="Jogler C."/>
        </authorList>
    </citation>
    <scope>NUCLEOTIDE SEQUENCE [LARGE SCALE GENOMIC DNA]</scope>
    <source>
        <strain evidence="9 10">Q31b</strain>
    </source>
</reference>
<dbReference type="Gene3D" id="1.20.1640.10">
    <property type="entry name" value="Multidrug efflux transporter AcrB transmembrane domain"/>
    <property type="match status" value="2"/>
</dbReference>
<dbReference type="PROSITE" id="PS50156">
    <property type="entry name" value="SSD"/>
    <property type="match status" value="1"/>
</dbReference>
<dbReference type="InterPro" id="IPR050545">
    <property type="entry name" value="Mycobact_MmpL"/>
</dbReference>
<evidence type="ECO:0000256" key="6">
    <source>
        <dbReference type="SAM" id="Phobius"/>
    </source>
</evidence>
<dbReference type="SUPFAM" id="SSF82866">
    <property type="entry name" value="Multidrug efflux transporter AcrB transmembrane domain"/>
    <property type="match status" value="2"/>
</dbReference>
<evidence type="ECO:0000256" key="3">
    <source>
        <dbReference type="ARBA" id="ARBA00022692"/>
    </source>
</evidence>
<comment type="subcellular location">
    <subcellularLocation>
        <location evidence="1">Cell membrane</location>
        <topology evidence="1">Multi-pass membrane protein</topology>
    </subcellularLocation>
</comment>
<protein>
    <submittedName>
        <fullName evidence="9">MMPL family protein</fullName>
    </submittedName>
</protein>
<dbReference type="PANTHER" id="PTHR33406:SF12">
    <property type="entry name" value="BLR2997 PROTEIN"/>
    <property type="match status" value="1"/>
</dbReference>
<sequence length="738" mass="80315" precursor="true">MNVRRTRIAQLTLFLLALASPFIVFAAVSALRSTSNDPRQWLPKSFAETDDYDWFGEQFGSDEIAVVSWPGCTIDDSRVSEVSAKLEASPLFDTVLSGPSVLAEMTESPNGMSRSSALRRLRGILVGPDLETTCLVLSTSAAGQADRVAAVEQIEQVTVSETDLDRSELRLGGPTVDAAAIDRESRRLLFQLAGFSALISFVIASLRMKSLRVAMIVLVVAGYSTAVALAILYLSGSKMNLLMTMLPPLIYVLSISSAVHLANYYRDSVLDSKCNDPLRKAISHGFMPCVLAATTTAIGLISLVMSKIEPIQEFGLYAAAGVLSSLTVLFTMLPAALHLFPPKINPDEATKANPKTTVAHLNASSRYIAFVNSRHLPILIVCLTAMAFFGWGLPYVKSTVKLQDRFLPDSDAIQDYQWLESNIGPMVPLEVLVRFDKDDPRELSEQLNVVAKVQAEIQSSEEQVVTMSAVNLSSALPSGSSIRDILERKIINSPVTLKRLMEAHFFARTETEQLWRITVRAEAIGDLDYGRFAERLKNRIDPLLAKENARGMYTGVIPLIYKAQRQLLQDLFRSFLAAFAVIGVVLVFVLRSFTAAALAMIPNLFPAVVVFGGLEWINVPIQIGSVMTASAALGIAVDDTVHFLTWFRRGLHNGLPRSSALEDAFERCAGAMMHTTFICAGGLLVFTVSSFVPILHFSCLMVALLLSALVGDLVLLPSILAGPLGKPFEKSVAPASQP</sequence>
<keyword evidence="2" id="KW-1003">Cell membrane</keyword>
<organism evidence="9 10">
    <name type="scientific">Novipirellula aureliae</name>
    <dbReference type="NCBI Taxonomy" id="2527966"/>
    <lineage>
        <taxon>Bacteria</taxon>
        <taxon>Pseudomonadati</taxon>
        <taxon>Planctomycetota</taxon>
        <taxon>Planctomycetia</taxon>
        <taxon>Pirellulales</taxon>
        <taxon>Pirellulaceae</taxon>
        <taxon>Novipirellula</taxon>
    </lineage>
</organism>
<feature type="signal peptide" evidence="7">
    <location>
        <begin position="1"/>
        <end position="26"/>
    </location>
</feature>
<feature type="domain" description="SSD" evidence="8">
    <location>
        <begin position="213"/>
        <end position="339"/>
    </location>
</feature>
<feature type="transmembrane region" description="Helical" evidence="6">
    <location>
        <begin position="694"/>
        <end position="716"/>
    </location>
</feature>
<gene>
    <name evidence="9" type="ORF">Q31b_07730</name>
</gene>
<feature type="chain" id="PRO_5022729635" evidence="7">
    <location>
        <begin position="27"/>
        <end position="738"/>
    </location>
</feature>
<feature type="transmembrane region" description="Helical" evidence="6">
    <location>
        <begin position="668"/>
        <end position="688"/>
    </location>
</feature>
<feature type="transmembrane region" description="Helical" evidence="6">
    <location>
        <begin position="376"/>
        <end position="396"/>
    </location>
</feature>
<feature type="transmembrane region" description="Helical" evidence="6">
    <location>
        <begin position="623"/>
        <end position="647"/>
    </location>
</feature>
<dbReference type="PANTHER" id="PTHR33406">
    <property type="entry name" value="MEMBRANE PROTEIN MJ1562-RELATED"/>
    <property type="match status" value="1"/>
</dbReference>